<evidence type="ECO:0000256" key="4">
    <source>
        <dbReference type="ARBA" id="ARBA00023015"/>
    </source>
</evidence>
<dbReference type="InterPro" id="IPR025943">
    <property type="entry name" value="Sigma_54_int_dom_ATP-bd_2"/>
</dbReference>
<dbReference type="Gene3D" id="1.10.10.60">
    <property type="entry name" value="Homeodomain-like"/>
    <property type="match status" value="1"/>
</dbReference>
<dbReference type="AlphaFoldDB" id="H8FQC3"/>
<dbReference type="GO" id="GO:0005524">
    <property type="term" value="F:ATP binding"/>
    <property type="evidence" value="ECO:0007669"/>
    <property type="project" value="UniProtKB-KW"/>
</dbReference>
<comment type="caution">
    <text evidence="11">The sequence shown here is derived from an EMBL/GenBank/DDBJ whole genome shotgun (WGS) entry which is preliminary data.</text>
</comment>
<dbReference type="InterPro" id="IPR009057">
    <property type="entry name" value="Homeodomain-like_sf"/>
</dbReference>
<reference evidence="11 12" key="1">
    <citation type="journal article" date="2012" name="J. Bacteriol.">
        <title>Draft Genome Sequence of the Purple Photosynthetic Bacterium Phaeospirillum molischianum DSM120, a Particularly Versatile Bacterium.</title>
        <authorList>
            <person name="Duquesne K."/>
            <person name="Prima V."/>
            <person name="Ji B."/>
            <person name="Rouy Z."/>
            <person name="Medigue C."/>
            <person name="Talla E."/>
            <person name="Sturgis J.N."/>
        </authorList>
    </citation>
    <scope>NUCLEOTIDE SEQUENCE [LARGE SCALE GENOMIC DNA]</scope>
    <source>
        <strain evidence="12">DSM120</strain>
    </source>
</reference>
<dbReference type="Gene3D" id="1.10.8.60">
    <property type="match status" value="1"/>
</dbReference>
<dbReference type="InterPro" id="IPR003593">
    <property type="entry name" value="AAA+_ATPase"/>
</dbReference>
<dbReference type="Proteomes" id="UP000004169">
    <property type="component" value="Unassembled WGS sequence"/>
</dbReference>
<dbReference type="eggNOG" id="COG2204">
    <property type="taxonomic scope" value="Bacteria"/>
</dbReference>
<dbReference type="InterPro" id="IPR025944">
    <property type="entry name" value="Sigma_54_int_dom_CS"/>
</dbReference>
<dbReference type="PROSITE" id="PS00676">
    <property type="entry name" value="SIGMA54_INTERACT_2"/>
    <property type="match status" value="1"/>
</dbReference>
<keyword evidence="1" id="KW-0547">Nucleotide-binding</keyword>
<keyword evidence="7" id="KW-0804">Transcription</keyword>
<dbReference type="InterPro" id="IPR058031">
    <property type="entry name" value="AAA_lid_NorR"/>
</dbReference>
<dbReference type="Pfam" id="PF00158">
    <property type="entry name" value="Sigma54_activat"/>
    <property type="match status" value="1"/>
</dbReference>
<dbReference type="GO" id="GO:0000160">
    <property type="term" value="P:phosphorelay signal transduction system"/>
    <property type="evidence" value="ECO:0007669"/>
    <property type="project" value="UniProtKB-KW"/>
</dbReference>
<protein>
    <submittedName>
        <fullName evidence="11">Putative two-component response transcriptional regulator, Fis family</fullName>
    </submittedName>
</protein>
<dbReference type="PANTHER" id="PTHR32071:SF113">
    <property type="entry name" value="ALGINATE BIOSYNTHESIS TRANSCRIPTIONAL REGULATORY PROTEIN ALGB"/>
    <property type="match status" value="1"/>
</dbReference>
<evidence type="ECO:0000256" key="1">
    <source>
        <dbReference type="ARBA" id="ARBA00022741"/>
    </source>
</evidence>
<dbReference type="Pfam" id="PF25601">
    <property type="entry name" value="AAA_lid_14"/>
    <property type="match status" value="1"/>
</dbReference>
<dbReference type="InterPro" id="IPR027417">
    <property type="entry name" value="P-loop_NTPase"/>
</dbReference>
<keyword evidence="4" id="KW-0805">Transcription regulation</keyword>
<keyword evidence="6" id="KW-0010">Activator</keyword>
<dbReference type="InterPro" id="IPR011006">
    <property type="entry name" value="CheY-like_superfamily"/>
</dbReference>
<dbReference type="InterPro" id="IPR025662">
    <property type="entry name" value="Sigma_54_int_dom_ATP-bd_1"/>
</dbReference>
<dbReference type="STRING" id="1150626.PHAMO_210072"/>
<evidence type="ECO:0000259" key="9">
    <source>
        <dbReference type="PROSITE" id="PS50045"/>
    </source>
</evidence>
<keyword evidence="8" id="KW-0597">Phosphoprotein</keyword>
<evidence type="ECO:0000256" key="7">
    <source>
        <dbReference type="ARBA" id="ARBA00023163"/>
    </source>
</evidence>
<dbReference type="SMART" id="SM00448">
    <property type="entry name" value="REC"/>
    <property type="match status" value="1"/>
</dbReference>
<keyword evidence="12" id="KW-1185">Reference proteome</keyword>
<dbReference type="NCBIfam" id="TIGR02915">
    <property type="entry name" value="PEP_resp_reg"/>
    <property type="match status" value="1"/>
</dbReference>
<feature type="domain" description="Response regulatory" evidence="10">
    <location>
        <begin position="7"/>
        <end position="124"/>
    </location>
</feature>
<dbReference type="Pfam" id="PF00072">
    <property type="entry name" value="Response_reg"/>
    <property type="match status" value="1"/>
</dbReference>
<dbReference type="PANTHER" id="PTHR32071">
    <property type="entry name" value="TRANSCRIPTIONAL REGULATORY PROTEIN"/>
    <property type="match status" value="1"/>
</dbReference>
<dbReference type="SUPFAM" id="SSF46689">
    <property type="entry name" value="Homeodomain-like"/>
    <property type="match status" value="1"/>
</dbReference>
<dbReference type="InterPro" id="IPR002197">
    <property type="entry name" value="HTH_Fis"/>
</dbReference>
<dbReference type="OrthoDB" id="9770562at2"/>
<proteinExistence type="predicted"/>
<evidence type="ECO:0000256" key="5">
    <source>
        <dbReference type="ARBA" id="ARBA00023125"/>
    </source>
</evidence>
<dbReference type="PROSITE" id="PS50045">
    <property type="entry name" value="SIGMA54_INTERACT_4"/>
    <property type="match status" value="1"/>
</dbReference>
<dbReference type="EMBL" id="CAHP01000014">
    <property type="protein sequence ID" value="CCG40561.1"/>
    <property type="molecule type" value="Genomic_DNA"/>
</dbReference>
<feature type="modified residue" description="4-aspartylphosphate" evidence="8">
    <location>
        <position position="54"/>
    </location>
</feature>
<dbReference type="GO" id="GO:0043565">
    <property type="term" value="F:sequence-specific DNA binding"/>
    <property type="evidence" value="ECO:0007669"/>
    <property type="project" value="InterPro"/>
</dbReference>
<dbReference type="CDD" id="cd00009">
    <property type="entry name" value="AAA"/>
    <property type="match status" value="1"/>
</dbReference>
<dbReference type="PROSITE" id="PS00675">
    <property type="entry name" value="SIGMA54_INTERACT_1"/>
    <property type="match status" value="1"/>
</dbReference>
<dbReference type="FunFam" id="3.40.50.300:FF:000006">
    <property type="entry name" value="DNA-binding transcriptional regulator NtrC"/>
    <property type="match status" value="1"/>
</dbReference>
<evidence type="ECO:0000256" key="6">
    <source>
        <dbReference type="ARBA" id="ARBA00023159"/>
    </source>
</evidence>
<dbReference type="Gene3D" id="3.40.50.300">
    <property type="entry name" value="P-loop containing nucleotide triphosphate hydrolases"/>
    <property type="match status" value="1"/>
</dbReference>
<organism evidence="11 12">
    <name type="scientific">Magnetospirillum molischianum DSM 120</name>
    <dbReference type="NCBI Taxonomy" id="1150626"/>
    <lineage>
        <taxon>Bacteria</taxon>
        <taxon>Pseudomonadati</taxon>
        <taxon>Pseudomonadota</taxon>
        <taxon>Alphaproteobacteria</taxon>
        <taxon>Rhodospirillales</taxon>
        <taxon>Rhodospirillaceae</taxon>
        <taxon>Magnetospirillum</taxon>
    </lineage>
</organism>
<name>H8FQC3_MAGML</name>
<dbReference type="SUPFAM" id="SSF52540">
    <property type="entry name" value="P-loop containing nucleoside triphosphate hydrolases"/>
    <property type="match status" value="1"/>
</dbReference>
<dbReference type="Pfam" id="PF02954">
    <property type="entry name" value="HTH_8"/>
    <property type="match status" value="1"/>
</dbReference>
<gene>
    <name evidence="11" type="ORF">PHAMO_210072</name>
</gene>
<evidence type="ECO:0000259" key="10">
    <source>
        <dbReference type="PROSITE" id="PS50110"/>
    </source>
</evidence>
<dbReference type="PROSITE" id="PS00688">
    <property type="entry name" value="SIGMA54_INTERACT_3"/>
    <property type="match status" value="1"/>
</dbReference>
<dbReference type="SMART" id="SM00382">
    <property type="entry name" value="AAA"/>
    <property type="match status" value="1"/>
</dbReference>
<evidence type="ECO:0000313" key="11">
    <source>
        <dbReference type="EMBL" id="CCG40561.1"/>
    </source>
</evidence>
<sequence length="455" mass="49890">MTEDRRKVLIVEDNSSLRSQLKWSLADYEVFAVGERKEALALMGRERPPVVVLDLGLPPDPNGASEGLETLNAMLALQPLTKVIVASGNEERANALKAISLGAYDFHPKPVHPPMLLHTVERAFYLFDLEDENLRLSNQQKSSPLAGIIATTPVMMQVCRTVERVATANVAVLITGESGTGKEVFARTTHDLSPRAGKPFVAINCAAIPDNLLESELFGHEKGAFTGAVKQTLGKIEQAHTGTLFLDEIGDMPLALQAKLLRFLQNRTIERVGGRKEIDVDVRVISATNRVLATMIENGTFRDDLFYRLNEVGIHIPPLRERPGDAAVLARSLLLKFSKAFKTAPKGFSAEALAAIATYPWPGNVRELENRVKRATLMANGKQITPEDLDIQIDASPLAMPSLRQIREQAETNAVIQALAIADNNVSEAALLLGVSRPTIYELMKNANIKRKDRS</sequence>
<dbReference type="InterPro" id="IPR014264">
    <property type="entry name" value="PEP-CTERM_resp_reg"/>
</dbReference>
<feature type="domain" description="Sigma-54 factor interaction" evidence="9">
    <location>
        <begin position="148"/>
        <end position="377"/>
    </location>
</feature>
<dbReference type="InterPro" id="IPR001789">
    <property type="entry name" value="Sig_transdc_resp-reg_receiver"/>
</dbReference>
<dbReference type="PRINTS" id="PR01590">
    <property type="entry name" value="HTHFIS"/>
</dbReference>
<evidence type="ECO:0000256" key="3">
    <source>
        <dbReference type="ARBA" id="ARBA00023012"/>
    </source>
</evidence>
<dbReference type="PROSITE" id="PS50110">
    <property type="entry name" value="RESPONSE_REGULATORY"/>
    <property type="match status" value="1"/>
</dbReference>
<evidence type="ECO:0000313" key="12">
    <source>
        <dbReference type="Proteomes" id="UP000004169"/>
    </source>
</evidence>
<dbReference type="InterPro" id="IPR002078">
    <property type="entry name" value="Sigma_54_int"/>
</dbReference>
<evidence type="ECO:0000256" key="2">
    <source>
        <dbReference type="ARBA" id="ARBA00022840"/>
    </source>
</evidence>
<dbReference type="SUPFAM" id="SSF52172">
    <property type="entry name" value="CheY-like"/>
    <property type="match status" value="1"/>
</dbReference>
<dbReference type="GO" id="GO:0006355">
    <property type="term" value="P:regulation of DNA-templated transcription"/>
    <property type="evidence" value="ECO:0007669"/>
    <property type="project" value="InterPro"/>
</dbReference>
<keyword evidence="3" id="KW-0902">Two-component regulatory system</keyword>
<keyword evidence="5" id="KW-0238">DNA-binding</keyword>
<evidence type="ECO:0000256" key="8">
    <source>
        <dbReference type="PROSITE-ProRule" id="PRU00169"/>
    </source>
</evidence>
<accession>H8FQC3</accession>
<keyword evidence="2" id="KW-0067">ATP-binding</keyword>
<dbReference type="Gene3D" id="3.40.50.2300">
    <property type="match status" value="1"/>
</dbReference>
<dbReference type="RefSeq" id="WP_002726930.1">
    <property type="nucleotide sequence ID" value="NZ_CAHP01000014.1"/>
</dbReference>